<dbReference type="PROSITE" id="PS50053">
    <property type="entry name" value="UBIQUITIN_2"/>
    <property type="match status" value="1"/>
</dbReference>
<dbReference type="KEGG" id="eus:EUTSA_v10016290mg"/>
<accession>V4NYN0</accession>
<organism evidence="11 12">
    <name type="scientific">Eutrema salsugineum</name>
    <name type="common">Saltwater cress</name>
    <name type="synonym">Sisymbrium salsugineum</name>
    <dbReference type="NCBI Taxonomy" id="72664"/>
    <lineage>
        <taxon>Eukaryota</taxon>
        <taxon>Viridiplantae</taxon>
        <taxon>Streptophyta</taxon>
        <taxon>Embryophyta</taxon>
        <taxon>Tracheophyta</taxon>
        <taxon>Spermatophyta</taxon>
        <taxon>Magnoliopsida</taxon>
        <taxon>eudicotyledons</taxon>
        <taxon>Gunneridae</taxon>
        <taxon>Pentapetalae</taxon>
        <taxon>rosids</taxon>
        <taxon>malvids</taxon>
        <taxon>Brassicales</taxon>
        <taxon>Brassicaceae</taxon>
        <taxon>Eutremeae</taxon>
        <taxon>Eutrema</taxon>
    </lineage>
</organism>
<feature type="domain" description="Ubiquitin-like" evidence="9">
    <location>
        <begin position="702"/>
        <end position="758"/>
    </location>
</feature>
<dbReference type="GO" id="GO:0045292">
    <property type="term" value="P:mRNA cis splicing, via spliceosome"/>
    <property type="evidence" value="ECO:0007669"/>
    <property type="project" value="InterPro"/>
</dbReference>
<dbReference type="FunFam" id="1.10.10.790:FF:000002">
    <property type="entry name" value="Splicing factor 3A subunit 1"/>
    <property type="match status" value="1"/>
</dbReference>
<evidence type="ECO:0000259" key="9">
    <source>
        <dbReference type="PROSITE" id="PS50053"/>
    </source>
</evidence>
<keyword evidence="4" id="KW-0677">Repeat</keyword>
<keyword evidence="2" id="KW-0507">mRNA processing</keyword>
<feature type="domain" description="SURP motif" evidence="10">
    <location>
        <begin position="178"/>
        <end position="220"/>
    </location>
</feature>
<dbReference type="CDD" id="cd01800">
    <property type="entry name" value="Ubl_SF3a120"/>
    <property type="match status" value="1"/>
</dbReference>
<dbReference type="AlphaFoldDB" id="V4NYN0"/>
<dbReference type="InterPro" id="IPR000626">
    <property type="entry name" value="Ubiquitin-like_dom"/>
</dbReference>
<evidence type="ECO:0000256" key="1">
    <source>
        <dbReference type="ARBA" id="ARBA00004123"/>
    </source>
</evidence>
<keyword evidence="6" id="KW-0539">Nucleus</keyword>
<evidence type="ECO:0000256" key="3">
    <source>
        <dbReference type="ARBA" id="ARBA00022728"/>
    </source>
</evidence>
<feature type="region of interest" description="Disordered" evidence="8">
    <location>
        <begin position="1"/>
        <end position="45"/>
    </location>
</feature>
<evidence type="ECO:0000256" key="2">
    <source>
        <dbReference type="ARBA" id="ARBA00022664"/>
    </source>
</evidence>
<dbReference type="Gene3D" id="3.10.20.90">
    <property type="entry name" value="Phosphatidylinositol 3-kinase Catalytic Subunit, Chain A, domain 1"/>
    <property type="match status" value="1"/>
</dbReference>
<dbReference type="InterPro" id="IPR035563">
    <property type="entry name" value="SF3As1_ubi"/>
</dbReference>
<comment type="subcellular location">
    <subcellularLocation>
        <location evidence="1">Nucleus</location>
    </subcellularLocation>
</comment>
<sequence>MLNSTTKILPLEAPPADGNLSPLPPSQLNDQEVQEKAEQNNPNKAVATHTKAIGIIHPPPDIKAIIQTTAKYVSDTGSEFEKKIIAKEAENARFNFLKSSDLYHAFYKQKLTKYRAQSQDGAQASVLKPDSADDNEAVDAKPDLQAQFRVPPKALEAPEPEKYTVRVSEGITSEELDIIKLTAQFAGRNGQLFLNGLQSRESNNPLFQFMKPTHWMFPFFNALINVYLDVLMPPKDFKEKLRKSVADFTTVRDRCLNRLEWDRSQEQQRKKEEDEKELERVQMAMIDWHDFSAVASIDFADEEDEGLPPPTTYEDVTRKRRVSTMAEDGIVEMEMDEEEVKLVAEGMRATTLEEEGGSMKIGNVNGEEAASMRIVKNWKRPEDRIATERDLTKVVISPITGELIPINEMSEHMRISLIDPKFKELKDRMFAKIRDTTLAHDDEIAKNIVGLARLRPDIFGTTEEEVSNAVKAEIEKKKKDEQPKQVIWDGHTGSIGRTANQALTQNSNGQEQGNGVYGDPSTFPGLASLPPSGPGLRPLPPPPNLALNLPRPPPSVQYPGSPRPLGVPVMQSMHQQHQFLMPGPPGHLSMMMNLTLQMQPSMPVPPPPGSHFAHLQVPKPYGQFPPPSMGMMQPPPMSGMHPPPPPVEAQPTLPEEPEPKRQKLDESALVPEDQFLAQHPVMVSVPNVDDGKFIEITVQCLSENVATLKEKIAGETQFPANKQKLSGKAGFLKDNMSLAHYNVEEGEVLTLSLRERGGRKR</sequence>
<feature type="compositionally biased region" description="Pro residues" evidence="8">
    <location>
        <begin position="633"/>
        <end position="648"/>
    </location>
</feature>
<dbReference type="STRING" id="72664.V4NYN0"/>
<dbReference type="InterPro" id="IPR035967">
    <property type="entry name" value="SWAP/Surp_sf"/>
</dbReference>
<dbReference type="PANTHER" id="PTHR15316:SF1">
    <property type="entry name" value="SPLICING FACTOR 3A SUBUNIT 1"/>
    <property type="match status" value="1"/>
</dbReference>
<evidence type="ECO:0000313" key="11">
    <source>
        <dbReference type="EMBL" id="ESQ52036.1"/>
    </source>
</evidence>
<gene>
    <name evidence="11" type="ORF">EUTSA_v10016290mg</name>
</gene>
<keyword evidence="7" id="KW-0175">Coiled coil</keyword>
<dbReference type="SMART" id="SM00213">
    <property type="entry name" value="UBQ"/>
    <property type="match status" value="1"/>
</dbReference>
<dbReference type="GO" id="GO:0005686">
    <property type="term" value="C:U2 snRNP"/>
    <property type="evidence" value="ECO:0007669"/>
    <property type="project" value="UniProtKB-ARBA"/>
</dbReference>
<dbReference type="FunFam" id="3.10.20.90:FF:000178">
    <property type="entry name" value="Probable splicing factor 3A subunit 1"/>
    <property type="match status" value="1"/>
</dbReference>
<proteinExistence type="predicted"/>
<dbReference type="GO" id="GO:0000381">
    <property type="term" value="P:regulation of alternative mRNA splicing, via spliceosome"/>
    <property type="evidence" value="ECO:0007669"/>
    <property type="project" value="TreeGrafter"/>
</dbReference>
<dbReference type="eggNOG" id="KOG0007">
    <property type="taxonomic scope" value="Eukaryota"/>
</dbReference>
<feature type="region of interest" description="Disordered" evidence="8">
    <location>
        <begin position="633"/>
        <end position="665"/>
    </location>
</feature>
<dbReference type="InterPro" id="IPR029071">
    <property type="entry name" value="Ubiquitin-like_domsf"/>
</dbReference>
<evidence type="ECO:0000256" key="5">
    <source>
        <dbReference type="ARBA" id="ARBA00023187"/>
    </source>
</evidence>
<dbReference type="Pfam" id="PF00240">
    <property type="entry name" value="ubiquitin"/>
    <property type="match status" value="1"/>
</dbReference>
<dbReference type="GO" id="GO:0003723">
    <property type="term" value="F:RNA binding"/>
    <property type="evidence" value="ECO:0007669"/>
    <property type="project" value="InterPro"/>
</dbReference>
<dbReference type="Pfam" id="PF12230">
    <property type="entry name" value="PRP21_like_P"/>
    <property type="match status" value="1"/>
</dbReference>
<dbReference type="Gene3D" id="1.10.10.790">
    <property type="entry name" value="Surp module"/>
    <property type="match status" value="2"/>
</dbReference>
<evidence type="ECO:0000256" key="6">
    <source>
        <dbReference type="ARBA" id="ARBA00023242"/>
    </source>
</evidence>
<dbReference type="PROSITE" id="PS50128">
    <property type="entry name" value="SURP"/>
    <property type="match status" value="2"/>
</dbReference>
<feature type="domain" description="SURP motif" evidence="10">
    <location>
        <begin position="65"/>
        <end position="107"/>
    </location>
</feature>
<feature type="coiled-coil region" evidence="7">
    <location>
        <begin position="256"/>
        <end position="284"/>
    </location>
</feature>
<feature type="region of interest" description="Disordered" evidence="8">
    <location>
        <begin position="505"/>
        <end position="560"/>
    </location>
</feature>
<dbReference type="Pfam" id="PF01805">
    <property type="entry name" value="Surp"/>
    <property type="match status" value="2"/>
</dbReference>
<dbReference type="Proteomes" id="UP000030689">
    <property type="component" value="Unassembled WGS sequence"/>
</dbReference>
<dbReference type="GO" id="GO:0071004">
    <property type="term" value="C:U2-type prespliceosome"/>
    <property type="evidence" value="ECO:0007669"/>
    <property type="project" value="TreeGrafter"/>
</dbReference>
<dbReference type="SMART" id="SM00648">
    <property type="entry name" value="SWAP"/>
    <property type="match status" value="2"/>
</dbReference>
<dbReference type="OMA" id="KANNVPT"/>
<reference evidence="11 12" key="1">
    <citation type="journal article" date="2013" name="Front. Plant Sci.">
        <title>The Reference Genome of the Halophytic Plant Eutrema salsugineum.</title>
        <authorList>
            <person name="Yang R."/>
            <person name="Jarvis D.E."/>
            <person name="Chen H."/>
            <person name="Beilstein M.A."/>
            <person name="Grimwood J."/>
            <person name="Jenkins J."/>
            <person name="Shu S."/>
            <person name="Prochnik S."/>
            <person name="Xin M."/>
            <person name="Ma C."/>
            <person name="Schmutz J."/>
            <person name="Wing R.A."/>
            <person name="Mitchell-Olds T."/>
            <person name="Schumaker K.S."/>
            <person name="Wang X."/>
        </authorList>
    </citation>
    <scope>NUCLEOTIDE SEQUENCE [LARGE SCALE GENOMIC DNA]</scope>
</reference>
<evidence type="ECO:0000313" key="12">
    <source>
        <dbReference type="Proteomes" id="UP000030689"/>
    </source>
</evidence>
<dbReference type="FunFam" id="1.10.10.790:FF:000001">
    <property type="entry name" value="Splicing factor 3a, subunit 1"/>
    <property type="match status" value="1"/>
</dbReference>
<evidence type="ECO:0000256" key="7">
    <source>
        <dbReference type="SAM" id="Coils"/>
    </source>
</evidence>
<dbReference type="GO" id="GO:0071013">
    <property type="term" value="C:catalytic step 2 spliceosome"/>
    <property type="evidence" value="ECO:0007669"/>
    <property type="project" value="TreeGrafter"/>
</dbReference>
<keyword evidence="12" id="KW-1185">Reference proteome</keyword>
<feature type="region of interest" description="Disordered" evidence="8">
    <location>
        <begin position="122"/>
        <end position="143"/>
    </location>
</feature>
<keyword evidence="3" id="KW-0747">Spliceosome</keyword>
<name>V4NYN0_EUTSA</name>
<evidence type="ECO:0000259" key="10">
    <source>
        <dbReference type="PROSITE" id="PS50128"/>
    </source>
</evidence>
<evidence type="ECO:0000256" key="8">
    <source>
        <dbReference type="SAM" id="MobiDB-lite"/>
    </source>
</evidence>
<protein>
    <recommendedName>
        <fullName evidence="13">Splicing factor 3A subunit 1</fullName>
    </recommendedName>
</protein>
<dbReference type="Gramene" id="ESQ52036">
    <property type="protein sequence ID" value="ESQ52036"/>
    <property type="gene ID" value="EUTSA_v10016290mg"/>
</dbReference>
<dbReference type="InterPro" id="IPR000061">
    <property type="entry name" value="Surp"/>
</dbReference>
<dbReference type="SUPFAM" id="SSF109905">
    <property type="entry name" value="Surp module (SWAP domain)"/>
    <property type="match status" value="2"/>
</dbReference>
<keyword evidence="5" id="KW-0508">mRNA splicing</keyword>
<dbReference type="InterPro" id="IPR045146">
    <property type="entry name" value="SF3A1"/>
</dbReference>
<feature type="compositionally biased region" description="Pro residues" evidence="8">
    <location>
        <begin position="531"/>
        <end position="556"/>
    </location>
</feature>
<dbReference type="SUPFAM" id="SSF54236">
    <property type="entry name" value="Ubiquitin-like"/>
    <property type="match status" value="1"/>
</dbReference>
<dbReference type="EMBL" id="KI517385">
    <property type="protein sequence ID" value="ESQ52036.1"/>
    <property type="molecule type" value="Genomic_DNA"/>
</dbReference>
<dbReference type="PANTHER" id="PTHR15316">
    <property type="entry name" value="SPLICEOSOME ASSOCIATED PROTEIN 114/SWAP SPLICING FACTOR-RELATED"/>
    <property type="match status" value="1"/>
</dbReference>
<evidence type="ECO:0000256" key="4">
    <source>
        <dbReference type="ARBA" id="ARBA00022737"/>
    </source>
</evidence>
<dbReference type="InterPro" id="IPR022030">
    <property type="entry name" value="SF3A1_dom"/>
</dbReference>
<evidence type="ECO:0008006" key="13">
    <source>
        <dbReference type="Google" id="ProtNLM"/>
    </source>
</evidence>